<dbReference type="InterPro" id="IPR023796">
    <property type="entry name" value="Serpin_dom"/>
</dbReference>
<dbReference type="SMART" id="SM00093">
    <property type="entry name" value="SERPIN"/>
    <property type="match status" value="1"/>
</dbReference>
<dbReference type="SUPFAM" id="SSF56574">
    <property type="entry name" value="Serpins"/>
    <property type="match status" value="1"/>
</dbReference>
<accession>A0AAV7HGE7</accession>
<comment type="similarity">
    <text evidence="1 2">Belongs to the serpin family.</text>
</comment>
<dbReference type="Gene3D" id="3.30.497.10">
    <property type="entry name" value="Antithrombin, subunit I, domain 2"/>
    <property type="match status" value="1"/>
</dbReference>
<dbReference type="GO" id="GO:0004867">
    <property type="term" value="F:serine-type endopeptidase inhibitor activity"/>
    <property type="evidence" value="ECO:0007669"/>
    <property type="project" value="InterPro"/>
</dbReference>
<sequence>MSLLSSQISNIVLADGSPSDGPRLTFANGVWVNLSHSFKSTFKDVVTSAYKTRTKAFDFWAKVDKARQEVNCSVQNKTSGFINELLPTRSLDEMTRPILGNPLYFKGAWNKRFDASQAKNSEFSLLDGITIQAPFISSKEKQYISAYNDFKVLEMPYNKQCEDERFTSVNDSEDPFCSSDSIGRVDFSMVSMEKTWDDKIIRQLEQNWEDARKSWLRKKVKVIFDDPILREMIKHPTFI</sequence>
<evidence type="ECO:0000256" key="1">
    <source>
        <dbReference type="ARBA" id="ARBA00009500"/>
    </source>
</evidence>
<dbReference type="InterPro" id="IPR000215">
    <property type="entry name" value="Serpin_fam"/>
</dbReference>
<dbReference type="InterPro" id="IPR042185">
    <property type="entry name" value="Serpin_sf_2"/>
</dbReference>
<dbReference type="Gene3D" id="2.30.39.10">
    <property type="entry name" value="Alpha-1-antitrypsin, domain 1"/>
    <property type="match status" value="1"/>
</dbReference>
<gene>
    <name evidence="4" type="ORF">IEQ34_004175</name>
</gene>
<evidence type="ECO:0000256" key="2">
    <source>
        <dbReference type="RuleBase" id="RU000411"/>
    </source>
</evidence>
<dbReference type="Pfam" id="PF00079">
    <property type="entry name" value="Serpin"/>
    <property type="match status" value="1"/>
</dbReference>
<name>A0AAV7HGE7_DENCH</name>
<dbReference type="PANTHER" id="PTHR11461">
    <property type="entry name" value="SERINE PROTEASE INHIBITOR, SERPIN"/>
    <property type="match status" value="1"/>
</dbReference>
<comment type="caution">
    <text evidence="4">The sequence shown here is derived from an EMBL/GenBank/DDBJ whole genome shotgun (WGS) entry which is preliminary data.</text>
</comment>
<dbReference type="EMBL" id="JAGFBR010000005">
    <property type="protein sequence ID" value="KAH0466937.1"/>
    <property type="molecule type" value="Genomic_DNA"/>
</dbReference>
<dbReference type="Proteomes" id="UP000775213">
    <property type="component" value="Unassembled WGS sequence"/>
</dbReference>
<feature type="domain" description="Serpin" evidence="3">
    <location>
        <begin position="1"/>
        <end position="236"/>
    </location>
</feature>
<proteinExistence type="inferred from homology"/>
<keyword evidence="5" id="KW-1185">Reference proteome</keyword>
<evidence type="ECO:0000313" key="4">
    <source>
        <dbReference type="EMBL" id="KAH0466937.1"/>
    </source>
</evidence>
<protein>
    <recommendedName>
        <fullName evidence="3">Serpin domain-containing protein</fullName>
    </recommendedName>
</protein>
<organism evidence="4 5">
    <name type="scientific">Dendrobium chrysotoxum</name>
    <name type="common">Orchid</name>
    <dbReference type="NCBI Taxonomy" id="161865"/>
    <lineage>
        <taxon>Eukaryota</taxon>
        <taxon>Viridiplantae</taxon>
        <taxon>Streptophyta</taxon>
        <taxon>Embryophyta</taxon>
        <taxon>Tracheophyta</taxon>
        <taxon>Spermatophyta</taxon>
        <taxon>Magnoliopsida</taxon>
        <taxon>Liliopsida</taxon>
        <taxon>Asparagales</taxon>
        <taxon>Orchidaceae</taxon>
        <taxon>Epidendroideae</taxon>
        <taxon>Malaxideae</taxon>
        <taxon>Dendrobiinae</taxon>
        <taxon>Dendrobium</taxon>
    </lineage>
</organism>
<dbReference type="AlphaFoldDB" id="A0AAV7HGE7"/>
<evidence type="ECO:0000313" key="5">
    <source>
        <dbReference type="Proteomes" id="UP000775213"/>
    </source>
</evidence>
<dbReference type="GO" id="GO:0005615">
    <property type="term" value="C:extracellular space"/>
    <property type="evidence" value="ECO:0007669"/>
    <property type="project" value="InterPro"/>
</dbReference>
<dbReference type="InterPro" id="IPR036186">
    <property type="entry name" value="Serpin_sf"/>
</dbReference>
<evidence type="ECO:0000259" key="3">
    <source>
        <dbReference type="SMART" id="SM00093"/>
    </source>
</evidence>
<reference evidence="4 5" key="1">
    <citation type="journal article" date="2021" name="Hortic Res">
        <title>Chromosome-scale assembly of the Dendrobium chrysotoxum genome enhances the understanding of orchid evolution.</title>
        <authorList>
            <person name="Zhang Y."/>
            <person name="Zhang G.Q."/>
            <person name="Zhang D."/>
            <person name="Liu X.D."/>
            <person name="Xu X.Y."/>
            <person name="Sun W.H."/>
            <person name="Yu X."/>
            <person name="Zhu X."/>
            <person name="Wang Z.W."/>
            <person name="Zhao X."/>
            <person name="Zhong W.Y."/>
            <person name="Chen H."/>
            <person name="Yin W.L."/>
            <person name="Huang T."/>
            <person name="Niu S.C."/>
            <person name="Liu Z.J."/>
        </authorList>
    </citation>
    <scope>NUCLEOTIDE SEQUENCE [LARGE SCALE GENOMIC DNA]</scope>
    <source>
        <strain evidence="4">Lindl</strain>
    </source>
</reference>
<dbReference type="PANTHER" id="PTHR11461:SF211">
    <property type="entry name" value="GH10112P-RELATED"/>
    <property type="match status" value="1"/>
</dbReference>
<dbReference type="InterPro" id="IPR042178">
    <property type="entry name" value="Serpin_sf_1"/>
</dbReference>